<feature type="transmembrane region" description="Helical" evidence="11">
    <location>
        <begin position="191"/>
        <end position="210"/>
    </location>
</feature>
<keyword evidence="10" id="KW-0739">Sodium transport</keyword>
<protein>
    <submittedName>
        <fullName evidence="13">Cation:proton antiporter</fullName>
    </submittedName>
</protein>
<feature type="transmembrane region" description="Helical" evidence="11">
    <location>
        <begin position="89"/>
        <end position="112"/>
    </location>
</feature>
<evidence type="ECO:0000256" key="3">
    <source>
        <dbReference type="ARBA" id="ARBA00022448"/>
    </source>
</evidence>
<feature type="transmembrane region" description="Helical" evidence="11">
    <location>
        <begin position="6"/>
        <end position="24"/>
    </location>
</feature>
<dbReference type="AlphaFoldDB" id="A0AAW4WL50"/>
<reference evidence="14 16" key="1">
    <citation type="journal article" date="2021" name="ISME Commun">
        <title>Automated analysis of genomic sequences facilitates high-throughput and comprehensive description of bacteria.</title>
        <authorList>
            <person name="Hitch T.C.A."/>
        </authorList>
    </citation>
    <scope>NUCLEOTIDE SEQUENCE [LARGE SCALE GENOMIC DNA]</scope>
    <source>
        <strain evidence="14 16">Sanger_19</strain>
    </source>
</reference>
<keyword evidence="3" id="KW-0813">Transport</keyword>
<dbReference type="Proteomes" id="UP001198893">
    <property type="component" value="Unassembled WGS sequence"/>
</dbReference>
<evidence type="ECO:0000256" key="9">
    <source>
        <dbReference type="ARBA" id="ARBA00023136"/>
    </source>
</evidence>
<dbReference type="GO" id="GO:0016020">
    <property type="term" value="C:membrane"/>
    <property type="evidence" value="ECO:0007669"/>
    <property type="project" value="UniProtKB-SubCell"/>
</dbReference>
<evidence type="ECO:0000256" key="5">
    <source>
        <dbReference type="ARBA" id="ARBA00022692"/>
    </source>
</evidence>
<dbReference type="GO" id="GO:0006814">
    <property type="term" value="P:sodium ion transport"/>
    <property type="evidence" value="ECO:0007669"/>
    <property type="project" value="UniProtKB-KW"/>
</dbReference>
<evidence type="ECO:0000313" key="16">
    <source>
        <dbReference type="Proteomes" id="UP001209666"/>
    </source>
</evidence>
<keyword evidence="5 11" id="KW-0812">Transmembrane</keyword>
<dbReference type="RefSeq" id="WP_022242973.1">
    <property type="nucleotide sequence ID" value="NZ_JAJEQW010000016.1"/>
</dbReference>
<proteinExistence type="inferred from homology"/>
<dbReference type="EMBL" id="JAJEQW010000016">
    <property type="protein sequence ID" value="MCC2243147.1"/>
    <property type="molecule type" value="Genomic_DNA"/>
</dbReference>
<comment type="similarity">
    <text evidence="2">Belongs to the monovalent cation:proton antiporter 2 (CPA2) transporter (TC 2.A.37) family.</text>
</comment>
<keyword evidence="8" id="KW-0406">Ion transport</keyword>
<feature type="transmembrane region" description="Helical" evidence="11">
    <location>
        <begin position="31"/>
        <end position="52"/>
    </location>
</feature>
<evidence type="ECO:0000313" key="15">
    <source>
        <dbReference type="Proteomes" id="UP001198893"/>
    </source>
</evidence>
<keyword evidence="4" id="KW-0050">Antiport</keyword>
<feature type="transmembrane region" description="Helical" evidence="11">
    <location>
        <begin position="158"/>
        <end position="179"/>
    </location>
</feature>
<feature type="transmembrane region" description="Helical" evidence="11">
    <location>
        <begin position="365"/>
        <end position="384"/>
    </location>
</feature>
<reference evidence="14" key="3">
    <citation type="submission" date="2022-09" db="EMBL/GenBank/DDBJ databases">
        <authorList>
            <person name="Hitch T.C.A."/>
        </authorList>
    </citation>
    <scope>NUCLEOTIDE SEQUENCE</scope>
    <source>
        <strain evidence="14">Sanger_19</strain>
    </source>
</reference>
<evidence type="ECO:0000256" key="11">
    <source>
        <dbReference type="SAM" id="Phobius"/>
    </source>
</evidence>
<feature type="transmembrane region" description="Helical" evidence="11">
    <location>
        <begin position="58"/>
        <end position="77"/>
    </location>
</feature>
<name>A0AAW4WL50_9FIRM</name>
<feature type="transmembrane region" description="Helical" evidence="11">
    <location>
        <begin position="300"/>
        <end position="322"/>
    </location>
</feature>
<evidence type="ECO:0000256" key="8">
    <source>
        <dbReference type="ARBA" id="ARBA00023065"/>
    </source>
</evidence>
<evidence type="ECO:0000313" key="14">
    <source>
        <dbReference type="EMBL" id="MCU6715852.1"/>
    </source>
</evidence>
<dbReference type="Pfam" id="PF00999">
    <property type="entry name" value="Na_H_Exchanger"/>
    <property type="match status" value="1"/>
</dbReference>
<organism evidence="13 15">
    <name type="scientific">Roseburia amylophila</name>
    <dbReference type="NCBI Taxonomy" id="2981794"/>
    <lineage>
        <taxon>Bacteria</taxon>
        <taxon>Bacillati</taxon>
        <taxon>Bacillota</taxon>
        <taxon>Clostridia</taxon>
        <taxon>Lachnospirales</taxon>
        <taxon>Lachnospiraceae</taxon>
        <taxon>Roseburia</taxon>
    </lineage>
</organism>
<dbReference type="InterPro" id="IPR038770">
    <property type="entry name" value="Na+/solute_symporter_sf"/>
</dbReference>
<evidence type="ECO:0000256" key="10">
    <source>
        <dbReference type="ARBA" id="ARBA00023201"/>
    </source>
</evidence>
<dbReference type="EMBL" id="JAOQKI010000001">
    <property type="protein sequence ID" value="MCU6715852.1"/>
    <property type="molecule type" value="Genomic_DNA"/>
</dbReference>
<feature type="transmembrane region" description="Helical" evidence="11">
    <location>
        <begin position="222"/>
        <end position="239"/>
    </location>
</feature>
<evidence type="ECO:0000256" key="2">
    <source>
        <dbReference type="ARBA" id="ARBA00005551"/>
    </source>
</evidence>
<evidence type="ECO:0000256" key="6">
    <source>
        <dbReference type="ARBA" id="ARBA00022989"/>
    </source>
</evidence>
<accession>A0AAW4WL50</accession>
<dbReference type="Proteomes" id="UP001209666">
    <property type="component" value="Unassembled WGS sequence"/>
</dbReference>
<evidence type="ECO:0000259" key="12">
    <source>
        <dbReference type="Pfam" id="PF00999"/>
    </source>
</evidence>
<dbReference type="GO" id="GO:0015297">
    <property type="term" value="F:antiporter activity"/>
    <property type="evidence" value="ECO:0007669"/>
    <property type="project" value="UniProtKB-KW"/>
</dbReference>
<feature type="transmembrane region" description="Helical" evidence="11">
    <location>
        <begin position="124"/>
        <end position="146"/>
    </location>
</feature>
<comment type="subcellular location">
    <subcellularLocation>
        <location evidence="1">Membrane</location>
        <topology evidence="1">Multi-pass membrane protein</topology>
    </subcellularLocation>
</comment>
<reference evidence="13" key="2">
    <citation type="submission" date="2021-10" db="EMBL/GenBank/DDBJ databases">
        <title>Anaerobic single-cell dispensing facilitates the cultivation of human gut bacteria.</title>
        <authorList>
            <person name="Afrizal A."/>
        </authorList>
    </citation>
    <scope>NUCLEOTIDE SEQUENCE</scope>
    <source>
        <strain evidence="13">CLA-AA-H204</strain>
    </source>
</reference>
<dbReference type="InterPro" id="IPR006153">
    <property type="entry name" value="Cation/H_exchanger_TM"/>
</dbReference>
<evidence type="ECO:0000256" key="1">
    <source>
        <dbReference type="ARBA" id="ARBA00004141"/>
    </source>
</evidence>
<evidence type="ECO:0000256" key="7">
    <source>
        <dbReference type="ARBA" id="ARBA00023053"/>
    </source>
</evidence>
<sequence>MESYEFLLFLAIILISTKVLGLFSRKVHMPAVVGALAAGIILGPSVLKLITLDGTNGVYLEITAEIGVIFLMFSAGLETDLKEIKANALASFIVALIGVIVPLIGGFLGYALYFHTDFTDYQEVLKSVFIGVVLTATSVSITVETLRELGRLKGRVGTTILGAAVIDDILGIIVLTIVTSLKDTSVNPVTVMVKIVLYFIVIGILFFLVSKCKPLIESEGQKRRVTVFALAFCFLLSYISEKFFGIADITGAYFAGLMLCSMKNGEYVKDRINFPSYLFFSPVFFASIGIKTSLDGMTGSMVGFTIILLGIALLTKVIGCGLGAKFCRYTNKEALQIGVGMISRGEVALIVAQKGYQCGMLDDRFFAPIVLVVIVTTLITPILLKLVMHDKQSEQPAA</sequence>
<evidence type="ECO:0000256" key="4">
    <source>
        <dbReference type="ARBA" id="ARBA00022449"/>
    </source>
</evidence>
<gene>
    <name evidence="13" type="ORF">LKD47_12745</name>
    <name evidence="14" type="ORF">OCV43_01005</name>
</gene>
<keyword evidence="9 11" id="KW-0472">Membrane</keyword>
<feature type="transmembrane region" description="Helical" evidence="11">
    <location>
        <begin position="245"/>
        <end position="262"/>
    </location>
</feature>
<dbReference type="GO" id="GO:1902600">
    <property type="term" value="P:proton transmembrane transport"/>
    <property type="evidence" value="ECO:0007669"/>
    <property type="project" value="InterPro"/>
</dbReference>
<feature type="transmembrane region" description="Helical" evidence="11">
    <location>
        <begin position="274"/>
        <end position="294"/>
    </location>
</feature>
<comment type="caution">
    <text evidence="13">The sequence shown here is derived from an EMBL/GenBank/DDBJ whole genome shotgun (WGS) entry which is preliminary data.</text>
</comment>
<keyword evidence="7" id="KW-0915">Sodium</keyword>
<dbReference type="PANTHER" id="PTHR43562:SF3">
    <property type="entry name" value="SODIUM ION_PROTON EXCHANGER (EUROFUNG)"/>
    <property type="match status" value="1"/>
</dbReference>
<feature type="domain" description="Cation/H+ exchanger transmembrane" evidence="12">
    <location>
        <begin position="17"/>
        <end position="386"/>
    </location>
</feature>
<dbReference type="Gene3D" id="1.20.1530.20">
    <property type="match status" value="1"/>
</dbReference>
<keyword evidence="16" id="KW-1185">Reference proteome</keyword>
<evidence type="ECO:0000313" key="13">
    <source>
        <dbReference type="EMBL" id="MCC2243147.1"/>
    </source>
</evidence>
<keyword evidence="6 11" id="KW-1133">Transmembrane helix</keyword>
<dbReference type="PANTHER" id="PTHR43562">
    <property type="entry name" value="NAPA-TYPE SODIUM/HYDROGEN ANTIPORTER"/>
    <property type="match status" value="1"/>
</dbReference>